<evidence type="ECO:0000313" key="8">
    <source>
        <dbReference type="EMBL" id="KAK9296061.1"/>
    </source>
</evidence>
<evidence type="ECO:0000256" key="2">
    <source>
        <dbReference type="ARBA" id="ARBA00022729"/>
    </source>
</evidence>
<reference evidence="8 9" key="1">
    <citation type="submission" date="2024-05" db="EMBL/GenBank/DDBJ databases">
        <title>The nuclear and mitochondrial genome assemblies of Tetragonisca angustula (Apidae: Meliponini), a tiny yet remarkable pollinator in the Neotropics.</title>
        <authorList>
            <person name="Ferrari R."/>
            <person name="Ricardo P.C."/>
            <person name="Dias F.C."/>
            <person name="Araujo N.S."/>
            <person name="Soares D.O."/>
            <person name="Zhou Q.-S."/>
            <person name="Zhu C.-D."/>
            <person name="Coutinho L."/>
            <person name="Airas M.C."/>
            <person name="Batista T.M."/>
        </authorList>
    </citation>
    <scope>NUCLEOTIDE SEQUENCE [LARGE SCALE GENOMIC DNA]</scope>
    <source>
        <strain evidence="8">ASF017062</strain>
        <tissue evidence="8">Abdomen</tissue>
    </source>
</reference>
<feature type="transmembrane region" description="Helical" evidence="6">
    <location>
        <begin position="505"/>
        <end position="525"/>
    </location>
</feature>
<evidence type="ECO:0000256" key="4">
    <source>
        <dbReference type="ARBA" id="ARBA00023180"/>
    </source>
</evidence>
<protein>
    <recommendedName>
        <fullName evidence="10">LRRCT domain-containing protein</fullName>
    </recommendedName>
</protein>
<dbReference type="InterPro" id="IPR003591">
    <property type="entry name" value="Leu-rich_rpt_typical-subtyp"/>
</dbReference>
<evidence type="ECO:0000256" key="3">
    <source>
        <dbReference type="ARBA" id="ARBA00022737"/>
    </source>
</evidence>
<feature type="compositionally biased region" description="Low complexity" evidence="5">
    <location>
        <begin position="832"/>
        <end position="841"/>
    </location>
</feature>
<keyword evidence="3" id="KW-0677">Repeat</keyword>
<keyword evidence="2 7" id="KW-0732">Signal</keyword>
<dbReference type="PANTHER" id="PTHR24366">
    <property type="entry name" value="IG(IMMUNOGLOBULIN) AND LRR(LEUCINE RICH REPEAT) DOMAINS"/>
    <property type="match status" value="1"/>
</dbReference>
<dbReference type="Proteomes" id="UP001432146">
    <property type="component" value="Unassembled WGS sequence"/>
</dbReference>
<evidence type="ECO:0008006" key="10">
    <source>
        <dbReference type="Google" id="ProtNLM"/>
    </source>
</evidence>
<keyword evidence="9" id="KW-1185">Reference proteome</keyword>
<evidence type="ECO:0000256" key="1">
    <source>
        <dbReference type="ARBA" id="ARBA00022614"/>
    </source>
</evidence>
<dbReference type="InterPro" id="IPR032675">
    <property type="entry name" value="LRR_dom_sf"/>
</dbReference>
<dbReference type="SUPFAM" id="SSF52058">
    <property type="entry name" value="L domain-like"/>
    <property type="match status" value="1"/>
</dbReference>
<gene>
    <name evidence="8" type="ORF">QLX08_009829</name>
</gene>
<feature type="signal peptide" evidence="7">
    <location>
        <begin position="1"/>
        <end position="27"/>
    </location>
</feature>
<organism evidence="8 9">
    <name type="scientific">Tetragonisca angustula</name>
    <dbReference type="NCBI Taxonomy" id="166442"/>
    <lineage>
        <taxon>Eukaryota</taxon>
        <taxon>Metazoa</taxon>
        <taxon>Ecdysozoa</taxon>
        <taxon>Arthropoda</taxon>
        <taxon>Hexapoda</taxon>
        <taxon>Insecta</taxon>
        <taxon>Pterygota</taxon>
        <taxon>Neoptera</taxon>
        <taxon>Endopterygota</taxon>
        <taxon>Hymenoptera</taxon>
        <taxon>Apocrita</taxon>
        <taxon>Aculeata</taxon>
        <taxon>Apoidea</taxon>
        <taxon>Anthophila</taxon>
        <taxon>Apidae</taxon>
        <taxon>Tetragonisca</taxon>
    </lineage>
</organism>
<dbReference type="EMBL" id="JAWNGG020000229">
    <property type="protein sequence ID" value="KAK9296061.1"/>
    <property type="molecule type" value="Genomic_DNA"/>
</dbReference>
<evidence type="ECO:0000313" key="9">
    <source>
        <dbReference type="Proteomes" id="UP001432146"/>
    </source>
</evidence>
<dbReference type="Gene3D" id="3.80.10.10">
    <property type="entry name" value="Ribonuclease Inhibitor"/>
    <property type="match status" value="2"/>
</dbReference>
<dbReference type="Pfam" id="PF13855">
    <property type="entry name" value="LRR_8"/>
    <property type="match status" value="2"/>
</dbReference>
<feature type="chain" id="PRO_5043968156" description="LRRCT domain-containing protein" evidence="7">
    <location>
        <begin position="28"/>
        <end position="848"/>
    </location>
</feature>
<feature type="region of interest" description="Disordered" evidence="5">
    <location>
        <begin position="825"/>
        <end position="848"/>
    </location>
</feature>
<evidence type="ECO:0000256" key="6">
    <source>
        <dbReference type="SAM" id="Phobius"/>
    </source>
</evidence>
<evidence type="ECO:0000256" key="5">
    <source>
        <dbReference type="SAM" id="MobiDB-lite"/>
    </source>
</evidence>
<keyword evidence="6" id="KW-1133">Transmembrane helix</keyword>
<keyword evidence="4" id="KW-0325">Glycoprotein</keyword>
<name>A0AAW0ZEU3_9HYME</name>
<keyword evidence="1" id="KW-0433">Leucine-rich repeat</keyword>
<comment type="caution">
    <text evidence="8">The sequence shown here is derived from an EMBL/GenBank/DDBJ whole genome shotgun (WGS) entry which is preliminary data.</text>
</comment>
<keyword evidence="6" id="KW-0472">Membrane</keyword>
<proteinExistence type="predicted"/>
<dbReference type="SMART" id="SM00369">
    <property type="entry name" value="LRR_TYP"/>
    <property type="match status" value="11"/>
</dbReference>
<keyword evidence="6" id="KW-0812">Transmembrane</keyword>
<dbReference type="InterPro" id="IPR001611">
    <property type="entry name" value="Leu-rich_rpt"/>
</dbReference>
<dbReference type="FunFam" id="3.80.10.10:FF:000770">
    <property type="entry name" value="Uncharacterized protein"/>
    <property type="match status" value="1"/>
</dbReference>
<accession>A0AAW0ZEU3</accession>
<dbReference type="SMART" id="SM00365">
    <property type="entry name" value="LRR_SD22"/>
    <property type="match status" value="4"/>
</dbReference>
<evidence type="ECO:0000256" key="7">
    <source>
        <dbReference type="SAM" id="SignalP"/>
    </source>
</evidence>
<dbReference type="FunFam" id="3.80.10.10:FF:001164">
    <property type="entry name" value="GH01279p"/>
    <property type="match status" value="1"/>
</dbReference>
<dbReference type="SMART" id="SM00364">
    <property type="entry name" value="LRR_BAC"/>
    <property type="match status" value="7"/>
</dbReference>
<dbReference type="PROSITE" id="PS51450">
    <property type="entry name" value="LRR"/>
    <property type="match status" value="4"/>
</dbReference>
<sequence length="848" mass="96251">MRERVFTWHSWWWLIALLLIVVHVTDTQDLLSPGSSSTFVTTEKTSPPSSRVECATGCECLDDGRSLLCRERNFLGLGLSIQATNVVLRNVEAATIPVSALETAIRLKSLAWTSSGIERIEPGVFHAATFLQHLNLGDNRLTELPSDVFHPLHQLQYLNLTGNRLTILPRALFQGLERLEEIGLSRNRLSVLPYQAFASSKLLARLDLSGNLLVSLPDHSFRPNTHLQELGLSANRLTKLPSRLFSGLSQLKILELANNEIDTVPRGLFADLVSLQHLDLSGNPITRLTSITFHSLSNLKWLSLKNIPVTVLPHDVWRPTKKLRSLSLSGTRLEILRNDDLKGLDKLETLEMSNSPLREISRCTLDRTPALRKIDLRDSNLTFLPANVAQLSSLNELQLQGNPWACDCRMFWFVKWAESKEHLRTVFRSGFRCGDEIDGTADIIQTLRYLKCSPPNLVYATPTQQYLLLSSVLLECEYNGNPTPSLTWVTPTLQMNPITLEKVKIISILVGAASAIVFLLLTLLLQLLRYLLVKCGCLNWCMCCRRVGSTPRAKQIYQMLDNIEQYKSQQLERLRENYTQQVHRIKENCAQQVEWIRDSYEGQMRHIRDIRDYGTSHLTALRDQYYDQVRKVRDYSTSQLNWVRENYVFQRNKIRKFSAHQVLRLRESYKYQQQTLNKVLENLPNFYFDNCRTGSCGKSDSMVFDPKDDGGGSIRVDTYFKAKINDLASGASLEDVNSEYYTPTELSSTSPHGNIMEGIHINYIEEIGPPIRFDSLYNGTVPLHSIMLHSIEEDGSSLSVYKDADNVKLAFKGFSSEVLAKEPKETSESFGLLAPSSSLPDLPRETKL</sequence>
<dbReference type="AlphaFoldDB" id="A0AAW0ZEU3"/>
<dbReference type="PANTHER" id="PTHR24366:SF170">
    <property type="entry name" value="RE50361P"/>
    <property type="match status" value="1"/>
</dbReference>